<dbReference type="GO" id="GO:0042026">
    <property type="term" value="P:protein refolding"/>
    <property type="evidence" value="ECO:0007669"/>
    <property type="project" value="TreeGrafter"/>
</dbReference>
<evidence type="ECO:0000259" key="2">
    <source>
        <dbReference type="PROSITE" id="PS50076"/>
    </source>
</evidence>
<protein>
    <submittedName>
        <fullName evidence="3">DnaJ C-terminal domain-containing protein</fullName>
    </submittedName>
</protein>
<dbReference type="InterPro" id="IPR036869">
    <property type="entry name" value="J_dom_sf"/>
</dbReference>
<dbReference type="Gene3D" id="1.10.287.110">
    <property type="entry name" value="DnaJ domain"/>
    <property type="match status" value="1"/>
</dbReference>
<dbReference type="InterPro" id="IPR002939">
    <property type="entry name" value="DnaJ_C"/>
</dbReference>
<organism evidence="3">
    <name type="scientific">Jonesiaceae bacterium BS-20</name>
    <dbReference type="NCBI Taxonomy" id="3120821"/>
    <lineage>
        <taxon>Bacteria</taxon>
        <taxon>Bacillati</taxon>
        <taxon>Actinomycetota</taxon>
        <taxon>Actinomycetes</taxon>
        <taxon>Micrococcales</taxon>
        <taxon>Jonesiaceae</taxon>
    </lineage>
</organism>
<dbReference type="InterPro" id="IPR008971">
    <property type="entry name" value="HSP40/DnaJ_pept-bd"/>
</dbReference>
<dbReference type="EMBL" id="CP146203">
    <property type="protein sequence ID" value="XBH20944.1"/>
    <property type="molecule type" value="Genomic_DNA"/>
</dbReference>
<feature type="domain" description="J" evidence="2">
    <location>
        <begin position="10"/>
        <end position="75"/>
    </location>
</feature>
<evidence type="ECO:0000313" key="3">
    <source>
        <dbReference type="EMBL" id="XBH20944.1"/>
    </source>
</evidence>
<dbReference type="PROSITE" id="PS00636">
    <property type="entry name" value="DNAJ_1"/>
    <property type="match status" value="1"/>
</dbReference>
<dbReference type="PANTHER" id="PTHR43096">
    <property type="entry name" value="DNAJ HOMOLOG 1, MITOCHONDRIAL-RELATED"/>
    <property type="match status" value="1"/>
</dbReference>
<dbReference type="GO" id="GO:0051082">
    <property type="term" value="F:unfolded protein binding"/>
    <property type="evidence" value="ECO:0007669"/>
    <property type="project" value="InterPro"/>
</dbReference>
<dbReference type="InterPro" id="IPR018253">
    <property type="entry name" value="DnaJ_domain_CS"/>
</dbReference>
<accession>A0AAU7DSM4</accession>
<dbReference type="FunFam" id="2.60.260.20:FF:000013">
    <property type="entry name" value="DnaJ subfamily B member 11"/>
    <property type="match status" value="1"/>
</dbReference>
<dbReference type="SMART" id="SM00271">
    <property type="entry name" value="DnaJ"/>
    <property type="match status" value="1"/>
</dbReference>
<dbReference type="Gene3D" id="2.60.260.20">
    <property type="entry name" value="Urease metallochaperone UreE, N-terminal domain"/>
    <property type="match status" value="2"/>
</dbReference>
<reference evidence="3" key="1">
    <citation type="submission" date="2024-02" db="EMBL/GenBank/DDBJ databases">
        <title>Tomenella chthoni gen. nov. sp. nov., a member of the family Jonesiaceae isolated from bat guano.</title>
        <authorList>
            <person name="Miller S.L."/>
            <person name="King J."/>
            <person name="Sankaranarayanan K."/>
            <person name="Lawson P.A."/>
        </authorList>
    </citation>
    <scope>NUCLEOTIDE SEQUENCE</scope>
    <source>
        <strain evidence="3">BS-20</strain>
    </source>
</reference>
<dbReference type="AlphaFoldDB" id="A0AAU7DSM4"/>
<dbReference type="PROSITE" id="PS50076">
    <property type="entry name" value="DNAJ_2"/>
    <property type="match status" value="1"/>
</dbReference>
<dbReference type="SUPFAM" id="SSF46565">
    <property type="entry name" value="Chaperone J-domain"/>
    <property type="match status" value="1"/>
</dbReference>
<dbReference type="Pfam" id="PF01556">
    <property type="entry name" value="DnaJ_C"/>
    <property type="match status" value="1"/>
</dbReference>
<dbReference type="Pfam" id="PF00226">
    <property type="entry name" value="DnaJ"/>
    <property type="match status" value="1"/>
</dbReference>
<keyword evidence="1" id="KW-0143">Chaperone</keyword>
<dbReference type="InterPro" id="IPR001623">
    <property type="entry name" value="DnaJ_domain"/>
</dbReference>
<dbReference type="GO" id="GO:0005737">
    <property type="term" value="C:cytoplasm"/>
    <property type="evidence" value="ECO:0007669"/>
    <property type="project" value="TreeGrafter"/>
</dbReference>
<dbReference type="GO" id="GO:0006260">
    <property type="term" value="P:DNA replication"/>
    <property type="evidence" value="ECO:0007669"/>
    <property type="project" value="UniProtKB-KW"/>
</dbReference>
<gene>
    <name evidence="3" type="ORF">V5R04_12060</name>
</gene>
<proteinExistence type="predicted"/>
<dbReference type="SUPFAM" id="SSF49493">
    <property type="entry name" value="HSP40/DnaJ peptide-binding domain"/>
    <property type="match status" value="2"/>
</dbReference>
<name>A0AAU7DSM4_9MICO</name>
<dbReference type="CDD" id="cd10747">
    <property type="entry name" value="DnaJ_C"/>
    <property type="match status" value="1"/>
</dbReference>
<sequence>MTGQDWLEKDFYAVLGVSKTADESEIKKAYRKLARQHHPDQNHGNTKAEEKFKEIGEAYAVLSDKEQREQYDAIRSMGTGGRFTGGAGGQGGGFEDIFSGMFGGGGRQQAGGYEDMLSGLFGGGQQRGFGGAGFRPNPATPGADLATSTTMPFRQAVEGTEISMTVEGRTVKARVPAGVKDGQKIRIPGRGRPGQHGGPAGNLVLTINVTPDPVFTMDGLNLRMNLPITFAEAALGAQVEVPTFHGDPVRVKIAPGTPSGKILRLKGRGVKTAKATGDLLVTTQIVVPQKLDKKAKTAIEMFQEATADGDVRADLMAQARG</sequence>
<dbReference type="PRINTS" id="PR00625">
    <property type="entry name" value="JDOMAIN"/>
</dbReference>
<evidence type="ECO:0000256" key="1">
    <source>
        <dbReference type="ARBA" id="ARBA00023186"/>
    </source>
</evidence>
<dbReference type="CDD" id="cd06257">
    <property type="entry name" value="DnaJ"/>
    <property type="match status" value="1"/>
</dbReference>
<dbReference type="PANTHER" id="PTHR43096:SF48">
    <property type="entry name" value="CHAPERONE PROTEIN DNAJ"/>
    <property type="match status" value="1"/>
</dbReference>